<name>A0A549YHV9_9BACI</name>
<dbReference type="AlphaFoldDB" id="A0A549YHV9"/>
<organism evidence="6 7">
    <name type="scientific">Lentibacillus cibarius</name>
    <dbReference type="NCBI Taxonomy" id="2583219"/>
    <lineage>
        <taxon>Bacteria</taxon>
        <taxon>Bacillati</taxon>
        <taxon>Bacillota</taxon>
        <taxon>Bacilli</taxon>
        <taxon>Bacillales</taxon>
        <taxon>Bacillaceae</taxon>
        <taxon>Lentibacillus</taxon>
    </lineage>
</organism>
<proteinExistence type="predicted"/>
<dbReference type="InterPro" id="IPR002104">
    <property type="entry name" value="Integrase_catalytic"/>
</dbReference>
<evidence type="ECO:0000256" key="3">
    <source>
        <dbReference type="PROSITE-ProRule" id="PRU01248"/>
    </source>
</evidence>
<dbReference type="InterPro" id="IPR011010">
    <property type="entry name" value="DNA_brk_join_enz"/>
</dbReference>
<evidence type="ECO:0000259" key="5">
    <source>
        <dbReference type="PROSITE" id="PS51900"/>
    </source>
</evidence>
<dbReference type="GO" id="GO:0006310">
    <property type="term" value="P:DNA recombination"/>
    <property type="evidence" value="ECO:0007669"/>
    <property type="project" value="UniProtKB-KW"/>
</dbReference>
<dbReference type="Proteomes" id="UP000319280">
    <property type="component" value="Unassembled WGS sequence"/>
</dbReference>
<dbReference type="PROSITE" id="PS51900">
    <property type="entry name" value="CB"/>
    <property type="match status" value="2"/>
</dbReference>
<dbReference type="GO" id="GO:0003677">
    <property type="term" value="F:DNA binding"/>
    <property type="evidence" value="ECO:0007669"/>
    <property type="project" value="UniProtKB-UniRule"/>
</dbReference>
<comment type="caution">
    <text evidence="6">The sequence shown here is derived from an EMBL/GenBank/DDBJ whole genome shotgun (WGS) entry which is preliminary data.</text>
</comment>
<dbReference type="CDD" id="cd01188">
    <property type="entry name" value="INT_RitA_C_like"/>
    <property type="match status" value="1"/>
</dbReference>
<dbReference type="Gene3D" id="1.10.443.10">
    <property type="entry name" value="Intergrase catalytic core"/>
    <property type="match status" value="1"/>
</dbReference>
<evidence type="ECO:0000259" key="4">
    <source>
        <dbReference type="PROSITE" id="PS51898"/>
    </source>
</evidence>
<dbReference type="Gene3D" id="1.10.150.130">
    <property type="match status" value="1"/>
</dbReference>
<dbReference type="PROSITE" id="PS51898">
    <property type="entry name" value="TYR_RECOMBINASE"/>
    <property type="match status" value="1"/>
</dbReference>
<dbReference type="EMBL" id="VJMZ01000001">
    <property type="protein sequence ID" value="TRM11471.1"/>
    <property type="molecule type" value="Genomic_DNA"/>
</dbReference>
<sequence>MLMYNETQIINFKKHLDEKGYSNLVIRQYLRKVKDFLKCEEVYCVQRTDHEELKKAIEKYLVKIPLSSQKSTIQAALHAYYYFLSGYEIFRRLNLSDFEINASIEIEIDRFRTYLTEVAKLSDNTISSQCNTVKLFLYSSFQEKDFSPEKLTVDHVRTYLTDTLRHISNQSKKTMIVRIRSYVRFLKFSDSFNLEEVLKLPMTPPVWKQARISKHLTDSETNALFSSYDQSNPTGIRNYAIARCLKDLGLRCSEVARLSLDDFDWLNGIVTIRQTKSHYERSLPLHAVTGEAIEKYLVHSRPATQERILFVRFKKEPGQSMGTSQVRNTVRSAAIRAGLENFTGTHMLRHTAAKEMINNGVELKMIADILGHESIETTSIYTKINFTQLQEVAGTWPEVRS</sequence>
<dbReference type="SUPFAM" id="SSF56349">
    <property type="entry name" value="DNA breaking-rejoining enzymes"/>
    <property type="match status" value="1"/>
</dbReference>
<keyword evidence="1 3" id="KW-0238">DNA-binding</keyword>
<dbReference type="GO" id="GO:0015074">
    <property type="term" value="P:DNA integration"/>
    <property type="evidence" value="ECO:0007669"/>
    <property type="project" value="InterPro"/>
</dbReference>
<protein>
    <submittedName>
        <fullName evidence="6">Tyrosine-type recombinase/integrase</fullName>
    </submittedName>
</protein>
<evidence type="ECO:0000256" key="2">
    <source>
        <dbReference type="ARBA" id="ARBA00023172"/>
    </source>
</evidence>
<dbReference type="Pfam" id="PF00589">
    <property type="entry name" value="Phage_integrase"/>
    <property type="match status" value="1"/>
</dbReference>
<feature type="domain" description="Tyr recombinase" evidence="4">
    <location>
        <begin position="211"/>
        <end position="394"/>
    </location>
</feature>
<evidence type="ECO:0000313" key="7">
    <source>
        <dbReference type="Proteomes" id="UP000319280"/>
    </source>
</evidence>
<feature type="domain" description="Core-binding (CB)" evidence="5">
    <location>
        <begin position="102"/>
        <end position="187"/>
    </location>
</feature>
<reference evidence="6 7" key="1">
    <citation type="submission" date="2019-07" db="EMBL/GenBank/DDBJ databases">
        <title>Genomic analysis of Lentibacillus sp. NKC851-2.</title>
        <authorList>
            <person name="Oh Y.J."/>
        </authorList>
    </citation>
    <scope>NUCLEOTIDE SEQUENCE [LARGE SCALE GENOMIC DNA]</scope>
    <source>
        <strain evidence="6 7">NKC851-2</strain>
    </source>
</reference>
<keyword evidence="2" id="KW-0233">DNA recombination</keyword>
<dbReference type="InterPro" id="IPR013762">
    <property type="entry name" value="Integrase-like_cat_sf"/>
</dbReference>
<evidence type="ECO:0000313" key="6">
    <source>
        <dbReference type="EMBL" id="TRM11471.1"/>
    </source>
</evidence>
<dbReference type="InterPro" id="IPR050090">
    <property type="entry name" value="Tyrosine_recombinase_XerCD"/>
</dbReference>
<evidence type="ECO:0000256" key="1">
    <source>
        <dbReference type="ARBA" id="ARBA00023125"/>
    </source>
</evidence>
<accession>A0A549YHV9</accession>
<dbReference type="InterPro" id="IPR010998">
    <property type="entry name" value="Integrase_recombinase_N"/>
</dbReference>
<dbReference type="PANTHER" id="PTHR30349">
    <property type="entry name" value="PHAGE INTEGRASE-RELATED"/>
    <property type="match status" value="1"/>
</dbReference>
<dbReference type="InterPro" id="IPR044068">
    <property type="entry name" value="CB"/>
</dbReference>
<feature type="domain" description="Core-binding (CB)" evidence="5">
    <location>
        <begin position="3"/>
        <end position="85"/>
    </location>
</feature>
<gene>
    <name evidence="6" type="ORF">FH966_07050</name>
</gene>
<keyword evidence="7" id="KW-1185">Reference proteome</keyword>
<dbReference type="PANTHER" id="PTHR30349:SF90">
    <property type="entry name" value="TYROSINE RECOMBINASE XERD"/>
    <property type="match status" value="1"/>
</dbReference>